<gene>
    <name evidence="2" type="ORF">AABB31_23340</name>
</gene>
<accession>A0ABZ3JBJ5</accession>
<evidence type="ECO:0000313" key="2">
    <source>
        <dbReference type="EMBL" id="XFU26520.1"/>
    </source>
</evidence>
<dbReference type="EMBL" id="CP151767">
    <property type="protein sequence ID" value="XFU26520.1"/>
    <property type="molecule type" value="Genomic_DNA"/>
</dbReference>
<keyword evidence="1" id="KW-0732">Signal</keyword>
<keyword evidence="3" id="KW-1185">Reference proteome</keyword>
<proteinExistence type="predicted"/>
<reference evidence="2 3" key="2">
    <citation type="submission" date="2024-08" db="EMBL/GenBank/DDBJ databases">
        <title>Phylogenomic analyses of a clade within the roseobacter group suggest taxonomic reassignments of species of the genera Aestuariivita, Citreicella, Loktanella, Nautella, Pelagibaca, Ruegeria, Thalassobius, Thiobacimonas and Tropicibacter, and the proposal o.</title>
        <authorList>
            <person name="Jeon C.O."/>
        </authorList>
    </citation>
    <scope>NUCLEOTIDE SEQUENCE [LARGE SCALE GENOMIC DNA]</scope>
    <source>
        <strain evidence="2 3">SS1-5</strain>
    </source>
</reference>
<evidence type="ECO:0000313" key="3">
    <source>
        <dbReference type="Proteomes" id="UP001470809"/>
    </source>
</evidence>
<dbReference type="RefSeq" id="WP_373635136.1">
    <property type="nucleotide sequence ID" value="NZ_CP151767.2"/>
</dbReference>
<evidence type="ECO:0000256" key="1">
    <source>
        <dbReference type="SAM" id="SignalP"/>
    </source>
</evidence>
<sequence>MKSAILATCFLAIGSQAVALSCVRPDPIATFQTVAAAPEPYFVLLGVLETGDSKLPPSIRNGGEGEPEPISGYFRGKGLTKQGFTADFMRPLDLQIGCAGPWCGAAPGNVDAVFFVRADQDPITAIAGPCGGMIFPNPDQATLDALTTCMQGGPCSAQTLQ</sequence>
<organism evidence="2 3">
    <name type="scientific">Yoonia rhodophyticola</name>
    <dbReference type="NCBI Taxonomy" id="3137370"/>
    <lineage>
        <taxon>Bacteria</taxon>
        <taxon>Pseudomonadati</taxon>
        <taxon>Pseudomonadota</taxon>
        <taxon>Alphaproteobacteria</taxon>
        <taxon>Rhodobacterales</taxon>
        <taxon>Paracoccaceae</taxon>
        <taxon>Yoonia</taxon>
    </lineage>
</organism>
<protein>
    <submittedName>
        <fullName evidence="2">Uncharacterized protein</fullName>
    </submittedName>
</protein>
<feature type="signal peptide" evidence="1">
    <location>
        <begin position="1"/>
        <end position="19"/>
    </location>
</feature>
<dbReference type="PROSITE" id="PS51257">
    <property type="entry name" value="PROKAR_LIPOPROTEIN"/>
    <property type="match status" value="1"/>
</dbReference>
<dbReference type="Proteomes" id="UP001470809">
    <property type="component" value="Chromosome"/>
</dbReference>
<feature type="chain" id="PRO_5045192085" evidence="1">
    <location>
        <begin position="20"/>
        <end position="161"/>
    </location>
</feature>
<reference evidence="3" key="1">
    <citation type="submission" date="2024-04" db="EMBL/GenBank/DDBJ databases">
        <title>Phylogenomic analyses of a clade within the roseobacter group suggest taxonomic reassignments of species of the genera Aestuariivita, Citreicella, Loktanella, Nautella, Pelagibaca, Ruegeria, Thalassobius, Thiobacimonas and Tropicibacter, and the proposal o.</title>
        <authorList>
            <person name="Jeon C.O."/>
        </authorList>
    </citation>
    <scope>NUCLEOTIDE SEQUENCE [LARGE SCALE GENOMIC DNA]</scope>
    <source>
        <strain evidence="3">SS1-5</strain>
    </source>
</reference>
<name>A0ABZ3JBJ5_9RHOB</name>